<evidence type="ECO:0000313" key="1">
    <source>
        <dbReference type="EMBL" id="TCU31461.1"/>
    </source>
</evidence>
<evidence type="ECO:0000313" key="2">
    <source>
        <dbReference type="Proteomes" id="UP000295507"/>
    </source>
</evidence>
<accession>A0A4R3R9M0</accession>
<dbReference type="AlphaFoldDB" id="A0A4R3R9M0"/>
<sequence>MRSGEVTAKMNRIDPQAWLADVLWPSSVKINDFVLLAGSPIIPFLNSRSVASQSKPFHAPTPIMKRQPQQSPHRIVDLVFVDIHLSIITCKSQRLCS</sequence>
<organism evidence="1 2">
    <name type="scientific">Rhizobium azibense</name>
    <dbReference type="NCBI Taxonomy" id="1136135"/>
    <lineage>
        <taxon>Bacteria</taxon>
        <taxon>Pseudomonadati</taxon>
        <taxon>Pseudomonadota</taxon>
        <taxon>Alphaproteobacteria</taxon>
        <taxon>Hyphomicrobiales</taxon>
        <taxon>Rhizobiaceae</taxon>
        <taxon>Rhizobium/Agrobacterium group</taxon>
        <taxon>Rhizobium</taxon>
    </lineage>
</organism>
<comment type="caution">
    <text evidence="1">The sequence shown here is derived from an EMBL/GenBank/DDBJ whole genome shotgun (WGS) entry which is preliminary data.</text>
</comment>
<gene>
    <name evidence="1" type="ORF">EV129_12716</name>
</gene>
<dbReference type="Proteomes" id="UP000295507">
    <property type="component" value="Unassembled WGS sequence"/>
</dbReference>
<protein>
    <submittedName>
        <fullName evidence="1">Uncharacterized protein</fullName>
    </submittedName>
</protein>
<reference evidence="1 2" key="1">
    <citation type="submission" date="2019-03" db="EMBL/GenBank/DDBJ databases">
        <title>Genomic Encyclopedia of Type Strains, Phase IV (KMG-V): Genome sequencing to study the core and pangenomes of soil and plant-associated prokaryotes.</title>
        <authorList>
            <person name="Whitman W."/>
        </authorList>
    </citation>
    <scope>NUCLEOTIDE SEQUENCE [LARGE SCALE GENOMIC DNA]</scope>
    <source>
        <strain evidence="1 2">IE4868</strain>
    </source>
</reference>
<proteinExistence type="predicted"/>
<dbReference type="EMBL" id="SMBK01000027">
    <property type="protein sequence ID" value="TCU31461.1"/>
    <property type="molecule type" value="Genomic_DNA"/>
</dbReference>
<name>A0A4R3R9M0_9HYPH</name>